<evidence type="ECO:0000313" key="2">
    <source>
        <dbReference type="Proteomes" id="UP000552038"/>
    </source>
</evidence>
<evidence type="ECO:0000313" key="1">
    <source>
        <dbReference type="EMBL" id="NOJ69052.1"/>
    </source>
</evidence>
<dbReference type="Gene3D" id="3.30.460.40">
    <property type="match status" value="1"/>
</dbReference>
<accession>A0AAP7DFT2</accession>
<dbReference type="InterPro" id="IPR043519">
    <property type="entry name" value="NT_sf"/>
</dbReference>
<gene>
    <name evidence="1" type="ORF">HMI46_00600</name>
</gene>
<comment type="caution">
    <text evidence="1">The sequence shown here is derived from an EMBL/GenBank/DDBJ whole genome shotgun (WGS) entry which is preliminary data.</text>
</comment>
<dbReference type="Proteomes" id="UP000552038">
    <property type="component" value="Unassembled WGS sequence"/>
</dbReference>
<dbReference type="SUPFAM" id="SSF81301">
    <property type="entry name" value="Nucleotidyltransferase"/>
    <property type="match status" value="1"/>
</dbReference>
<dbReference type="EMBL" id="JABFOR010000001">
    <property type="protein sequence ID" value="NOJ69052.1"/>
    <property type="molecule type" value="Genomic_DNA"/>
</dbReference>
<reference evidence="1 2" key="1">
    <citation type="submission" date="2020-05" db="EMBL/GenBank/DDBJ databases">
        <title>Whole genome sequencing and identification of novel metabolites from Paenibacillus alvei strain JR949.</title>
        <authorList>
            <person name="Rajendhran J."/>
            <person name="Sree Pranav P."/>
            <person name="Mahalakshmi B."/>
            <person name="Karthikeyan R."/>
        </authorList>
    </citation>
    <scope>NUCLEOTIDE SEQUENCE [LARGE SCALE GENOMIC DNA]</scope>
    <source>
        <strain evidence="1 2">JR949</strain>
    </source>
</reference>
<dbReference type="AlphaFoldDB" id="A0AAP7DFT2"/>
<protein>
    <submittedName>
        <fullName evidence="1">Uncharacterized protein</fullName>
    </submittedName>
</protein>
<dbReference type="RefSeq" id="WP_171414344.1">
    <property type="nucleotide sequence ID" value="NZ_JABFOR010000001.1"/>
</dbReference>
<proteinExistence type="predicted"/>
<sequence>MILSLSVPIMDTIEQLTESVDKDTKHWMLGGSCGLALQGVSLGREPRDVDIYADEIDAKRLQEQWKLFAIDVPEWNETLTYRSLLSHYQIGEVPVELVGQFIVTTPNCQYKTIIHDSLWNHQITYEIAHSSIALMPLAHELVFNILRQREDRVSSIARVINTAPEEHIAAMSAVLANCSAPEYMAALVGGRCPNIKAHFS</sequence>
<organism evidence="1 2">
    <name type="scientific">Paenibacillus alvei</name>
    <name type="common">Bacillus alvei</name>
    <dbReference type="NCBI Taxonomy" id="44250"/>
    <lineage>
        <taxon>Bacteria</taxon>
        <taxon>Bacillati</taxon>
        <taxon>Bacillota</taxon>
        <taxon>Bacilli</taxon>
        <taxon>Bacillales</taxon>
        <taxon>Paenibacillaceae</taxon>
        <taxon>Paenibacillus</taxon>
    </lineage>
</organism>
<name>A0AAP7DFT2_PAEAL</name>